<dbReference type="Proteomes" id="UP000799429">
    <property type="component" value="Unassembled WGS sequence"/>
</dbReference>
<dbReference type="EMBL" id="MU006094">
    <property type="protein sequence ID" value="KAF2839525.1"/>
    <property type="molecule type" value="Genomic_DNA"/>
</dbReference>
<name>A0A9P4SD10_9PEZI</name>
<dbReference type="GO" id="GO:0046872">
    <property type="term" value="F:metal ion binding"/>
    <property type="evidence" value="ECO:0007669"/>
    <property type="project" value="UniProtKB-UniRule"/>
</dbReference>
<keyword evidence="9 15" id="KW-0378">Hydrolase</keyword>
<keyword evidence="7 15" id="KW-0479">Metal-binding</keyword>
<evidence type="ECO:0000256" key="10">
    <source>
        <dbReference type="ARBA" id="ARBA00022825"/>
    </source>
</evidence>
<comment type="caution">
    <text evidence="18">The sequence shown here is derived from an EMBL/GenBank/DDBJ whole genome shotgun (WGS) entry which is preliminary data.</text>
</comment>
<feature type="active site" description="Charge relay system" evidence="15">
    <location>
        <position position="530"/>
    </location>
</feature>
<evidence type="ECO:0000256" key="3">
    <source>
        <dbReference type="ARBA" id="ARBA00004239"/>
    </source>
</evidence>
<evidence type="ECO:0000256" key="13">
    <source>
        <dbReference type="ARBA" id="ARBA00023145"/>
    </source>
</evidence>
<dbReference type="Pfam" id="PF09286">
    <property type="entry name" value="Pro-kuma_activ"/>
    <property type="match status" value="1"/>
</dbReference>
<keyword evidence="19" id="KW-1185">Reference proteome</keyword>
<evidence type="ECO:0000256" key="4">
    <source>
        <dbReference type="ARBA" id="ARBA00012462"/>
    </source>
</evidence>
<dbReference type="GO" id="GO:0005576">
    <property type="term" value="C:extracellular region"/>
    <property type="evidence" value="ECO:0007669"/>
    <property type="project" value="UniProtKB-SubCell"/>
</dbReference>
<evidence type="ECO:0000256" key="16">
    <source>
        <dbReference type="SAM" id="SignalP"/>
    </source>
</evidence>
<keyword evidence="10 15" id="KW-0720">Serine protease</keyword>
<dbReference type="AlphaFoldDB" id="A0A9P4SD10"/>
<dbReference type="GO" id="GO:0008240">
    <property type="term" value="F:tripeptidyl-peptidase activity"/>
    <property type="evidence" value="ECO:0007669"/>
    <property type="project" value="UniProtKB-EC"/>
</dbReference>
<evidence type="ECO:0000256" key="7">
    <source>
        <dbReference type="ARBA" id="ARBA00022723"/>
    </source>
</evidence>
<evidence type="ECO:0000256" key="8">
    <source>
        <dbReference type="ARBA" id="ARBA00022729"/>
    </source>
</evidence>
<dbReference type="CDD" id="cd04056">
    <property type="entry name" value="Peptidases_S53"/>
    <property type="match status" value="1"/>
</dbReference>
<evidence type="ECO:0000256" key="9">
    <source>
        <dbReference type="ARBA" id="ARBA00022801"/>
    </source>
</evidence>
<evidence type="ECO:0000256" key="14">
    <source>
        <dbReference type="ARBA" id="ARBA00023180"/>
    </source>
</evidence>
<sequence length="617" mass="67703">MRSFTTLLSLAAIAATVVVAGPIQARTPYALKEEFLPSGWTKRDRAPRDHIVHLKIGLKQGQFEELERHLYEVSDPEHARYGQHLSPEEVSELVKPADDALSSVEEWLSSNGIEHIGHSSSKDWIMAILPVEKIEALLDTEYHVYQHDDGTELIRAPKWSLPVHLHEHVDTIQPTTSFFRAHPEEATYLDSQSKPWISPSYSPPNDEAIRRVCNISSVTPECFAQLYQFKGYIPKVPGINKIGFTNYLGEIPIRPDTAKFLKKYKPAAVPAAYSFRQIDIANGPSQDGPLNATQAAEGISREANLDVQAISGVVGWPTPIWAYSTGGSPPYIPDLSTPENTNEPYLDWINYVLAQRVVPQVITTSYGEPEQTIPESYSRRVCNEFAQLGARGVSLLFSSGDRGVGLRNTCVSNDGQNTRKFLPSFPTSCPYVTSIGATHEFQPEVAAFRPQETRPDGTIREIYASGSGFSDLFPMPKYQKTVVTKYIKSLNGLHDGLYNKAGRGYPDISAQGQYFAYVWNGTEGTISGTSASCPLTGAVISLVNDALISSGKKPLGFLNPWLYSKGYKGFTDILAGNSSGCETSGFPVTKGWDPVTGFGTPVSSSTSSTDKMLEDMG</sequence>
<dbReference type="InterPro" id="IPR030400">
    <property type="entry name" value="Sedolisin_dom"/>
</dbReference>
<feature type="signal peptide" evidence="16">
    <location>
        <begin position="1"/>
        <end position="20"/>
    </location>
</feature>
<evidence type="ECO:0000256" key="1">
    <source>
        <dbReference type="ARBA" id="ARBA00001910"/>
    </source>
</evidence>
<feature type="binding site" evidence="15">
    <location>
        <position position="593"/>
    </location>
    <ligand>
        <name>Ca(2+)</name>
        <dbReference type="ChEBI" id="CHEBI:29108"/>
    </ligand>
</feature>
<evidence type="ECO:0000256" key="2">
    <source>
        <dbReference type="ARBA" id="ARBA00002451"/>
    </source>
</evidence>
<comment type="function">
    <text evidence="2">Secreted tripeptidyl-peptidase which degrades proteins at acidic pHs and is involved in virulence.</text>
</comment>
<evidence type="ECO:0000313" key="18">
    <source>
        <dbReference type="EMBL" id="KAF2839525.1"/>
    </source>
</evidence>
<evidence type="ECO:0000256" key="15">
    <source>
        <dbReference type="PROSITE-ProRule" id="PRU01032"/>
    </source>
</evidence>
<dbReference type="SUPFAM" id="SSF52743">
    <property type="entry name" value="Subtilisin-like"/>
    <property type="match status" value="1"/>
</dbReference>
<dbReference type="SMART" id="SM00944">
    <property type="entry name" value="Pro-kuma_activ"/>
    <property type="match status" value="1"/>
</dbReference>
<proteinExistence type="predicted"/>
<protein>
    <recommendedName>
        <fullName evidence="4">tripeptidyl-peptidase II</fullName>
        <ecNumber evidence="4">3.4.14.10</ecNumber>
    </recommendedName>
</protein>
<evidence type="ECO:0000259" key="17">
    <source>
        <dbReference type="PROSITE" id="PS51695"/>
    </source>
</evidence>
<keyword evidence="5" id="KW-0964">Secreted</keyword>
<keyword evidence="12" id="KW-0843">Virulence</keyword>
<comment type="cofactor">
    <cofactor evidence="15">
        <name>Ca(2+)</name>
        <dbReference type="ChEBI" id="CHEBI:29108"/>
    </cofactor>
    <text evidence="15">Binds 1 Ca(2+) ion per subunit.</text>
</comment>
<gene>
    <name evidence="18" type="ORF">M501DRAFT_718662</name>
</gene>
<reference evidence="18" key="1">
    <citation type="journal article" date="2020" name="Stud. Mycol.">
        <title>101 Dothideomycetes genomes: a test case for predicting lifestyles and emergence of pathogens.</title>
        <authorList>
            <person name="Haridas S."/>
            <person name="Albert R."/>
            <person name="Binder M."/>
            <person name="Bloem J."/>
            <person name="Labutti K."/>
            <person name="Salamov A."/>
            <person name="Andreopoulos B."/>
            <person name="Baker S."/>
            <person name="Barry K."/>
            <person name="Bills G."/>
            <person name="Bluhm B."/>
            <person name="Cannon C."/>
            <person name="Castanera R."/>
            <person name="Culley D."/>
            <person name="Daum C."/>
            <person name="Ezra D."/>
            <person name="Gonzalez J."/>
            <person name="Henrissat B."/>
            <person name="Kuo A."/>
            <person name="Liang C."/>
            <person name="Lipzen A."/>
            <person name="Lutzoni F."/>
            <person name="Magnuson J."/>
            <person name="Mondo S."/>
            <person name="Nolan M."/>
            <person name="Ohm R."/>
            <person name="Pangilinan J."/>
            <person name="Park H.-J."/>
            <person name="Ramirez L."/>
            <person name="Alfaro M."/>
            <person name="Sun H."/>
            <person name="Tritt A."/>
            <person name="Yoshinaga Y."/>
            <person name="Zwiers L.-H."/>
            <person name="Turgeon B."/>
            <person name="Goodwin S."/>
            <person name="Spatafora J."/>
            <person name="Crous P."/>
            <person name="Grigoriev I."/>
        </authorList>
    </citation>
    <scope>NUCLEOTIDE SEQUENCE</scope>
    <source>
        <strain evidence="18">CBS 101060</strain>
    </source>
</reference>
<feature type="chain" id="PRO_5040163237" description="tripeptidyl-peptidase II" evidence="16">
    <location>
        <begin position="21"/>
        <end position="617"/>
    </location>
</feature>
<accession>A0A9P4SD10</accession>
<dbReference type="Pfam" id="PF00082">
    <property type="entry name" value="Peptidase_S8"/>
    <property type="match status" value="1"/>
</dbReference>
<dbReference type="PANTHER" id="PTHR14218:SF39">
    <property type="entry name" value="PEPTIDASE S53 DOMAIN-CONTAINING PROTEIN"/>
    <property type="match status" value="1"/>
</dbReference>
<feature type="binding site" evidence="15">
    <location>
        <position position="572"/>
    </location>
    <ligand>
        <name>Ca(2+)</name>
        <dbReference type="ChEBI" id="CHEBI:29108"/>
    </ligand>
</feature>
<dbReference type="EC" id="3.4.14.10" evidence="4"/>
<keyword evidence="14" id="KW-0325">Glycoprotein</keyword>
<dbReference type="Gene3D" id="3.40.50.200">
    <property type="entry name" value="Peptidase S8/S53 domain"/>
    <property type="match status" value="1"/>
</dbReference>
<dbReference type="CDD" id="cd11377">
    <property type="entry name" value="Pro-peptidase_S53"/>
    <property type="match status" value="1"/>
</dbReference>
<dbReference type="SUPFAM" id="SSF54897">
    <property type="entry name" value="Protease propeptides/inhibitors"/>
    <property type="match status" value="1"/>
</dbReference>
<comment type="subcellular location">
    <subcellularLocation>
        <location evidence="3">Secreted</location>
        <location evidence="3">Extracellular space</location>
    </subcellularLocation>
</comment>
<keyword evidence="11 15" id="KW-0106">Calcium</keyword>
<keyword evidence="13" id="KW-0865">Zymogen</keyword>
<organism evidence="18 19">
    <name type="scientific">Patellaria atrata CBS 101060</name>
    <dbReference type="NCBI Taxonomy" id="1346257"/>
    <lineage>
        <taxon>Eukaryota</taxon>
        <taxon>Fungi</taxon>
        <taxon>Dikarya</taxon>
        <taxon>Ascomycota</taxon>
        <taxon>Pezizomycotina</taxon>
        <taxon>Dothideomycetes</taxon>
        <taxon>Dothideomycetes incertae sedis</taxon>
        <taxon>Patellariales</taxon>
        <taxon>Patellariaceae</taxon>
        <taxon>Patellaria</taxon>
    </lineage>
</organism>
<dbReference type="FunFam" id="3.40.50.200:FF:000015">
    <property type="entry name" value="Tripeptidyl peptidase A"/>
    <property type="match status" value="1"/>
</dbReference>
<dbReference type="GO" id="GO:0006508">
    <property type="term" value="P:proteolysis"/>
    <property type="evidence" value="ECO:0007669"/>
    <property type="project" value="UniProtKB-KW"/>
</dbReference>
<dbReference type="InterPro" id="IPR036852">
    <property type="entry name" value="Peptidase_S8/S53_dom_sf"/>
</dbReference>
<feature type="active site" description="Charge relay system" evidence="15">
    <location>
        <position position="306"/>
    </location>
</feature>
<keyword evidence="8 16" id="KW-0732">Signal</keyword>
<dbReference type="InterPro" id="IPR050819">
    <property type="entry name" value="Tripeptidyl-peptidase_I"/>
</dbReference>
<comment type="catalytic activity">
    <reaction evidence="1">
        <text>Release of an N-terminal tripeptide from a polypeptide.</text>
        <dbReference type="EC" id="3.4.14.10"/>
    </reaction>
</comment>
<feature type="active site" description="Charge relay system" evidence="15">
    <location>
        <position position="302"/>
    </location>
</feature>
<keyword evidence="6 15" id="KW-0645">Protease</keyword>
<feature type="binding site" evidence="15">
    <location>
        <position position="591"/>
    </location>
    <ligand>
        <name>Ca(2+)</name>
        <dbReference type="ChEBI" id="CHEBI:29108"/>
    </ligand>
</feature>
<dbReference type="OrthoDB" id="409122at2759"/>
<dbReference type="GO" id="GO:0004252">
    <property type="term" value="F:serine-type endopeptidase activity"/>
    <property type="evidence" value="ECO:0007669"/>
    <property type="project" value="UniProtKB-UniRule"/>
</dbReference>
<dbReference type="InterPro" id="IPR000209">
    <property type="entry name" value="Peptidase_S8/S53_dom"/>
</dbReference>
<evidence type="ECO:0000256" key="11">
    <source>
        <dbReference type="ARBA" id="ARBA00022837"/>
    </source>
</evidence>
<evidence type="ECO:0000256" key="12">
    <source>
        <dbReference type="ARBA" id="ARBA00023026"/>
    </source>
</evidence>
<dbReference type="InterPro" id="IPR015366">
    <property type="entry name" value="S53_propep"/>
</dbReference>
<dbReference type="PROSITE" id="PS51695">
    <property type="entry name" value="SEDOLISIN"/>
    <property type="match status" value="1"/>
</dbReference>
<evidence type="ECO:0000256" key="5">
    <source>
        <dbReference type="ARBA" id="ARBA00022525"/>
    </source>
</evidence>
<evidence type="ECO:0000256" key="6">
    <source>
        <dbReference type="ARBA" id="ARBA00022670"/>
    </source>
</evidence>
<feature type="domain" description="Peptidase S53" evidence="17">
    <location>
        <begin position="217"/>
        <end position="613"/>
    </location>
</feature>
<feature type="binding site" evidence="15">
    <location>
        <position position="573"/>
    </location>
    <ligand>
        <name>Ca(2+)</name>
        <dbReference type="ChEBI" id="CHEBI:29108"/>
    </ligand>
</feature>
<evidence type="ECO:0000313" key="19">
    <source>
        <dbReference type="Proteomes" id="UP000799429"/>
    </source>
</evidence>
<dbReference type="PANTHER" id="PTHR14218">
    <property type="entry name" value="PROTEASE S8 TRIPEPTIDYL PEPTIDASE I CLN2"/>
    <property type="match status" value="1"/>
</dbReference>